<evidence type="ECO:0000256" key="3">
    <source>
        <dbReference type="ARBA" id="ARBA00022898"/>
    </source>
</evidence>
<dbReference type="InterPro" id="IPR015424">
    <property type="entry name" value="PyrdxlP-dep_Trfase"/>
</dbReference>
<comment type="similarity">
    <text evidence="2 4">Belongs to the class-III pyridoxal-phosphate-dependent aminotransferase family.</text>
</comment>
<evidence type="ECO:0000256" key="1">
    <source>
        <dbReference type="ARBA" id="ARBA00001933"/>
    </source>
</evidence>
<evidence type="ECO:0000256" key="4">
    <source>
        <dbReference type="RuleBase" id="RU003560"/>
    </source>
</evidence>
<keyword evidence="3 4" id="KW-0663">Pyridoxal phosphate</keyword>
<comment type="cofactor">
    <cofactor evidence="1">
        <name>pyridoxal 5'-phosphate</name>
        <dbReference type="ChEBI" id="CHEBI:597326"/>
    </cofactor>
</comment>
<dbReference type="InterPro" id="IPR015422">
    <property type="entry name" value="PyrdxlP-dep_Trfase_small"/>
</dbReference>
<sequence length="448" mass="49378">MKIDKCIKEVERDSRVVSRACRIPYFPLVVESIEGSTVKDIDGNEYIDLLCSAGSINVGGANENVKKSIIEQVNKYVHYTPAYLYNKPMIDLAEKLVKITPGEFPKRVAFGLSGSDANDGAIKFARAYTGRSSIITFIGAYHGVTYGSMSMSAITTKMRRKLGPFLPGVYSFPYPNCYRCNYDKKENCCNLECLHQIQIAFDSYLPSDEVAAAVIEPIQGDAGIIVPPGRYMKKLYELCAQNGILFISEEVQQGFGRTGKWFGIENFDIIPDAVILGKSIGGGLPLSAIVGREEIMQSLDPPAHTFTTAANPVCCSSAVSAIDVISQDGFLEHVNEIGNFARNYLNNLKDECPIIGDVRGIGLSIGVELVKDKMSKEKNTEATLKICYRCYEKGVILISLNGNVLRIQPPLIITKDEMFKALEIIKSSIEDYLQGNIPDEVLNTIKGW</sequence>
<dbReference type="NCBIfam" id="NF006228">
    <property type="entry name" value="PRK08360.1"/>
    <property type="match status" value="1"/>
</dbReference>
<dbReference type="GO" id="GO:0008483">
    <property type="term" value="F:transaminase activity"/>
    <property type="evidence" value="ECO:0007669"/>
    <property type="project" value="UniProtKB-KW"/>
</dbReference>
<comment type="caution">
    <text evidence="5">The sequence shown here is derived from an EMBL/GenBank/DDBJ whole genome shotgun (WGS) entry which is preliminary data.</text>
</comment>
<name>A0ABS8N3G3_9CLOT</name>
<dbReference type="Proteomes" id="UP001165422">
    <property type="component" value="Unassembled WGS sequence"/>
</dbReference>
<dbReference type="EMBL" id="JAJJPB010000004">
    <property type="protein sequence ID" value="MCC9294323.1"/>
    <property type="molecule type" value="Genomic_DNA"/>
</dbReference>
<dbReference type="Gene3D" id="3.90.1150.10">
    <property type="entry name" value="Aspartate Aminotransferase, domain 1"/>
    <property type="match status" value="1"/>
</dbReference>
<keyword evidence="5" id="KW-0032">Aminotransferase</keyword>
<proteinExistence type="inferred from homology"/>
<dbReference type="PANTHER" id="PTHR11986:SF58">
    <property type="entry name" value="LEUCINE_METHIONINE RACEMASE"/>
    <property type="match status" value="1"/>
</dbReference>
<dbReference type="PIRSF" id="PIRSF000521">
    <property type="entry name" value="Transaminase_4ab_Lys_Orn"/>
    <property type="match status" value="1"/>
</dbReference>
<dbReference type="RefSeq" id="WP_150355574.1">
    <property type="nucleotide sequence ID" value="NZ_JAJJPB010000004.1"/>
</dbReference>
<reference evidence="5" key="1">
    <citation type="submission" date="2021-11" db="EMBL/GenBank/DDBJ databases">
        <authorList>
            <person name="Qingchun L."/>
            <person name="Dong Z."/>
            <person name="Zongwei Q."/>
            <person name="Jia Z."/>
            <person name="Duotao L."/>
        </authorList>
    </citation>
    <scope>NUCLEOTIDE SEQUENCE</scope>
    <source>
        <strain evidence="5">WLY-B-L2</strain>
    </source>
</reference>
<keyword evidence="5" id="KW-0808">Transferase</keyword>
<evidence type="ECO:0000313" key="5">
    <source>
        <dbReference type="EMBL" id="MCC9294323.1"/>
    </source>
</evidence>
<evidence type="ECO:0000256" key="2">
    <source>
        <dbReference type="ARBA" id="ARBA00008954"/>
    </source>
</evidence>
<dbReference type="InterPro" id="IPR015421">
    <property type="entry name" value="PyrdxlP-dep_Trfase_major"/>
</dbReference>
<dbReference type="PANTHER" id="PTHR11986">
    <property type="entry name" value="AMINOTRANSFERASE CLASS III"/>
    <property type="match status" value="1"/>
</dbReference>
<dbReference type="CDD" id="cd00610">
    <property type="entry name" value="OAT_like"/>
    <property type="match status" value="1"/>
</dbReference>
<evidence type="ECO:0000313" key="6">
    <source>
        <dbReference type="Proteomes" id="UP001165422"/>
    </source>
</evidence>
<dbReference type="InterPro" id="IPR050103">
    <property type="entry name" value="Class-III_PLP-dep_AT"/>
</dbReference>
<dbReference type="InterPro" id="IPR005814">
    <property type="entry name" value="Aminotrans_3"/>
</dbReference>
<dbReference type="Gene3D" id="3.40.640.10">
    <property type="entry name" value="Type I PLP-dependent aspartate aminotransferase-like (Major domain)"/>
    <property type="match status" value="1"/>
</dbReference>
<organism evidence="5 6">
    <name type="scientific">Clostridium aromativorans</name>
    <dbReference type="NCBI Taxonomy" id="2836848"/>
    <lineage>
        <taxon>Bacteria</taxon>
        <taxon>Bacillati</taxon>
        <taxon>Bacillota</taxon>
        <taxon>Clostridia</taxon>
        <taxon>Eubacteriales</taxon>
        <taxon>Clostridiaceae</taxon>
        <taxon>Clostridium</taxon>
    </lineage>
</organism>
<dbReference type="Pfam" id="PF00202">
    <property type="entry name" value="Aminotran_3"/>
    <property type="match status" value="1"/>
</dbReference>
<accession>A0ABS8N3G3</accession>
<protein>
    <submittedName>
        <fullName evidence="5">Aspartate aminotransferase family protein</fullName>
    </submittedName>
</protein>
<dbReference type="NCBIfam" id="NF006368">
    <property type="entry name" value="PRK08593.1"/>
    <property type="match status" value="1"/>
</dbReference>
<keyword evidence="6" id="KW-1185">Reference proteome</keyword>
<dbReference type="SUPFAM" id="SSF53383">
    <property type="entry name" value="PLP-dependent transferases"/>
    <property type="match status" value="1"/>
</dbReference>
<gene>
    <name evidence="5" type="ORF">LN736_05475</name>
</gene>